<dbReference type="PROSITE" id="PS50075">
    <property type="entry name" value="CARRIER"/>
    <property type="match status" value="1"/>
</dbReference>
<gene>
    <name evidence="2" type="ORF">FCN80_26145</name>
</gene>
<accession>A0ABY2SE40</accession>
<organism evidence="2 3">
    <name type="scientific">Martelella alba</name>
    <dbReference type="NCBI Taxonomy" id="2590451"/>
    <lineage>
        <taxon>Bacteria</taxon>
        <taxon>Pseudomonadati</taxon>
        <taxon>Pseudomonadota</taxon>
        <taxon>Alphaproteobacteria</taxon>
        <taxon>Hyphomicrobiales</taxon>
        <taxon>Aurantimonadaceae</taxon>
        <taxon>Martelella</taxon>
    </lineage>
</organism>
<dbReference type="InterPro" id="IPR009081">
    <property type="entry name" value="PP-bd_ACP"/>
</dbReference>
<dbReference type="EMBL" id="SZPQ01000146">
    <property type="protein sequence ID" value="TKI01774.1"/>
    <property type="molecule type" value="Genomic_DNA"/>
</dbReference>
<feature type="domain" description="Carrier" evidence="1">
    <location>
        <begin position="9"/>
        <end position="84"/>
    </location>
</feature>
<dbReference type="RefSeq" id="WP_136993276.1">
    <property type="nucleotide sequence ID" value="NZ_SZPQ01000146.1"/>
</dbReference>
<dbReference type="Proteomes" id="UP000305202">
    <property type="component" value="Unassembled WGS sequence"/>
</dbReference>
<name>A0ABY2SE40_9HYPH</name>
<protein>
    <recommendedName>
        <fullName evidence="1">Carrier domain-containing protein</fullName>
    </recommendedName>
</protein>
<evidence type="ECO:0000259" key="1">
    <source>
        <dbReference type="PROSITE" id="PS50075"/>
    </source>
</evidence>
<dbReference type="InterPro" id="IPR036736">
    <property type="entry name" value="ACP-like_sf"/>
</dbReference>
<evidence type="ECO:0000313" key="3">
    <source>
        <dbReference type="Proteomes" id="UP000305202"/>
    </source>
</evidence>
<evidence type="ECO:0000313" key="2">
    <source>
        <dbReference type="EMBL" id="TKI01774.1"/>
    </source>
</evidence>
<keyword evidence="3" id="KW-1185">Reference proteome</keyword>
<sequence>MQKTAMDDISVSGRLRALLAYKLGWRQEEVHESLHLINELYVDSLDLVEIDIGILETFDVQLSKNDFQAAETVGDLRFIIERRLWENNPTSPEARQ</sequence>
<proteinExistence type="predicted"/>
<dbReference type="Pfam" id="PF00550">
    <property type="entry name" value="PP-binding"/>
    <property type="match status" value="1"/>
</dbReference>
<dbReference type="SUPFAM" id="SSF47336">
    <property type="entry name" value="ACP-like"/>
    <property type="match status" value="1"/>
</dbReference>
<comment type="caution">
    <text evidence="2">The sequence shown here is derived from an EMBL/GenBank/DDBJ whole genome shotgun (WGS) entry which is preliminary data.</text>
</comment>
<reference evidence="2 3" key="1">
    <citation type="submission" date="2019-04" db="EMBL/GenBank/DDBJ databases">
        <authorList>
            <person name="Li M."/>
            <person name="Gao C."/>
        </authorList>
    </citation>
    <scope>NUCLEOTIDE SEQUENCE [LARGE SCALE GENOMIC DNA]</scope>
    <source>
        <strain evidence="2 3">BGMRC 2031</strain>
    </source>
</reference>
<dbReference type="Gene3D" id="1.10.1200.10">
    <property type="entry name" value="ACP-like"/>
    <property type="match status" value="1"/>
</dbReference>